<proteinExistence type="predicted"/>
<evidence type="ECO:0000313" key="3">
    <source>
        <dbReference type="EMBL" id="KAK4881550.1"/>
    </source>
</evidence>
<feature type="chain" id="PRO_5042818770" evidence="2">
    <location>
        <begin position="21"/>
        <end position="188"/>
    </location>
</feature>
<keyword evidence="1 2" id="KW-0732">Signal</keyword>
<dbReference type="Proteomes" id="UP001353858">
    <property type="component" value="Unassembled WGS sequence"/>
</dbReference>
<dbReference type="InterPro" id="IPR036846">
    <property type="entry name" value="GM2-AP_sf"/>
</dbReference>
<reference evidence="4" key="1">
    <citation type="submission" date="2023-01" db="EMBL/GenBank/DDBJ databases">
        <title>Key to firefly adult light organ development and bioluminescence: homeobox transcription factors regulate luciferase expression and transportation to peroxisome.</title>
        <authorList>
            <person name="Fu X."/>
        </authorList>
    </citation>
    <scope>NUCLEOTIDE SEQUENCE [LARGE SCALE GENOMIC DNA]</scope>
</reference>
<organism evidence="3 4">
    <name type="scientific">Aquatica leii</name>
    <dbReference type="NCBI Taxonomy" id="1421715"/>
    <lineage>
        <taxon>Eukaryota</taxon>
        <taxon>Metazoa</taxon>
        <taxon>Ecdysozoa</taxon>
        <taxon>Arthropoda</taxon>
        <taxon>Hexapoda</taxon>
        <taxon>Insecta</taxon>
        <taxon>Pterygota</taxon>
        <taxon>Neoptera</taxon>
        <taxon>Endopterygota</taxon>
        <taxon>Coleoptera</taxon>
        <taxon>Polyphaga</taxon>
        <taxon>Elateriformia</taxon>
        <taxon>Elateroidea</taxon>
        <taxon>Lampyridae</taxon>
        <taxon>Luciolinae</taxon>
        <taxon>Aquatica</taxon>
    </lineage>
</organism>
<dbReference type="Gene3D" id="2.70.220.10">
    <property type="entry name" value="Ganglioside GM2 activator"/>
    <property type="match status" value="1"/>
</dbReference>
<dbReference type="EMBL" id="JARPUR010000002">
    <property type="protein sequence ID" value="KAK4881550.1"/>
    <property type="molecule type" value="Genomic_DNA"/>
</dbReference>
<feature type="signal peptide" evidence="2">
    <location>
        <begin position="1"/>
        <end position="20"/>
    </location>
</feature>
<keyword evidence="4" id="KW-1185">Reference proteome</keyword>
<dbReference type="InterPro" id="IPR010512">
    <property type="entry name" value="DUF1091"/>
</dbReference>
<dbReference type="Pfam" id="PF06477">
    <property type="entry name" value="DUF1091"/>
    <property type="match status" value="1"/>
</dbReference>
<accession>A0AAN7SRX1</accession>
<evidence type="ECO:0000256" key="1">
    <source>
        <dbReference type="ARBA" id="ARBA00022729"/>
    </source>
</evidence>
<dbReference type="AlphaFoldDB" id="A0AAN7SRX1"/>
<gene>
    <name evidence="3" type="ORF">RN001_004869</name>
</gene>
<comment type="caution">
    <text evidence="3">The sequence shown here is derived from an EMBL/GenBank/DDBJ whole genome shotgun (WGS) entry which is preliminary data.</text>
</comment>
<sequence length="188" mass="21853">MGQTVLLFAVLCSVLLYAETQFHIGRKIQFRKVAMCPGQKNLPILFDNVVFTRNEYGATTSMSFKVYVKKQVEKLTMSVSFWKCEDYEHADSCEYFLKDYTSTEICEIMGRKNQVWTIFMDHFTMPKECPIKIGNYSLNQGPIYEKTLNLLPIPNAYWKIKLTGYDGISNLYLSCVDMEFEVHSRPKS</sequence>
<evidence type="ECO:0000256" key="2">
    <source>
        <dbReference type="SAM" id="SignalP"/>
    </source>
</evidence>
<protein>
    <submittedName>
        <fullName evidence="3">Uncharacterized protein</fullName>
    </submittedName>
</protein>
<evidence type="ECO:0000313" key="4">
    <source>
        <dbReference type="Proteomes" id="UP001353858"/>
    </source>
</evidence>
<name>A0AAN7SRX1_9COLE</name>